<proteinExistence type="predicted"/>
<protein>
    <recommendedName>
        <fullName evidence="3">Transposase</fullName>
    </recommendedName>
</protein>
<dbReference type="RefSeq" id="WP_202653298.1">
    <property type="nucleotide sequence ID" value="NZ_JAESWB010000134.1"/>
</dbReference>
<dbReference type="Proteomes" id="UP000623967">
    <property type="component" value="Unassembled WGS sequence"/>
</dbReference>
<dbReference type="EMBL" id="JAESWB010000134">
    <property type="protein sequence ID" value="MBL4952017.1"/>
    <property type="molecule type" value="Genomic_DNA"/>
</dbReference>
<evidence type="ECO:0008006" key="3">
    <source>
        <dbReference type="Google" id="ProtNLM"/>
    </source>
</evidence>
<accession>A0ABS1TL79</accession>
<reference evidence="1 2" key="1">
    <citation type="submission" date="2021-01" db="EMBL/GenBank/DDBJ databases">
        <title>Genome public.</title>
        <authorList>
            <person name="Liu C."/>
            <person name="Sun Q."/>
        </authorList>
    </citation>
    <scope>NUCLEOTIDE SEQUENCE [LARGE SCALE GENOMIC DNA]</scope>
    <source>
        <strain evidence="1 2">YIM B02564</strain>
    </source>
</reference>
<evidence type="ECO:0000313" key="2">
    <source>
        <dbReference type="Proteomes" id="UP000623967"/>
    </source>
</evidence>
<evidence type="ECO:0000313" key="1">
    <source>
        <dbReference type="EMBL" id="MBL4952017.1"/>
    </source>
</evidence>
<keyword evidence="2" id="KW-1185">Reference proteome</keyword>
<organism evidence="1 2">
    <name type="scientific">Neobacillus paridis</name>
    <dbReference type="NCBI Taxonomy" id="2803862"/>
    <lineage>
        <taxon>Bacteria</taxon>
        <taxon>Bacillati</taxon>
        <taxon>Bacillota</taxon>
        <taxon>Bacilli</taxon>
        <taxon>Bacillales</taxon>
        <taxon>Bacillaceae</taxon>
        <taxon>Neobacillus</taxon>
    </lineage>
</organism>
<comment type="caution">
    <text evidence="1">The sequence shown here is derived from an EMBL/GenBank/DDBJ whole genome shotgun (WGS) entry which is preliminary data.</text>
</comment>
<sequence>MIQLSEHVEKQLQEILEDQQEKPKSTVRNRGYYRKQAFRLKQKRTKEVKQILGKQEFFRLVENNALTGIENRHVLGCSCDMCKFEKHYSIESAKYKRKRLRLEQSLHEYDLDSEEE</sequence>
<name>A0ABS1TL79_9BACI</name>
<gene>
    <name evidence="1" type="ORF">JK635_07315</name>
</gene>